<evidence type="ECO:0000256" key="6">
    <source>
        <dbReference type="ARBA" id="ARBA00023136"/>
    </source>
</evidence>
<dbReference type="GO" id="GO:0046514">
    <property type="term" value="P:ceramide catabolic process"/>
    <property type="evidence" value="ECO:0007669"/>
    <property type="project" value="TreeGrafter"/>
</dbReference>
<organism evidence="10">
    <name type="scientific">Guillardia theta (strain CCMP2712)</name>
    <name type="common">Cryptophyte</name>
    <dbReference type="NCBI Taxonomy" id="905079"/>
    <lineage>
        <taxon>Eukaryota</taxon>
        <taxon>Cryptophyceae</taxon>
        <taxon>Pyrenomonadales</taxon>
        <taxon>Geminigeraceae</taxon>
        <taxon>Guillardia</taxon>
    </lineage>
</organism>
<dbReference type="AlphaFoldDB" id="L1IU70"/>
<evidence type="ECO:0000256" key="1">
    <source>
        <dbReference type="ARBA" id="ARBA00004141"/>
    </source>
</evidence>
<evidence type="ECO:0000256" key="3">
    <source>
        <dbReference type="ARBA" id="ARBA00022692"/>
    </source>
</evidence>
<evidence type="ECO:0000256" key="7">
    <source>
        <dbReference type="PIRSR" id="PIRSR608901-1"/>
    </source>
</evidence>
<reference evidence="10 12" key="1">
    <citation type="journal article" date="2012" name="Nature">
        <title>Algal genomes reveal evolutionary mosaicism and the fate of nucleomorphs.</title>
        <authorList>
            <consortium name="DOE Joint Genome Institute"/>
            <person name="Curtis B.A."/>
            <person name="Tanifuji G."/>
            <person name="Burki F."/>
            <person name="Gruber A."/>
            <person name="Irimia M."/>
            <person name="Maruyama S."/>
            <person name="Arias M.C."/>
            <person name="Ball S.G."/>
            <person name="Gile G.H."/>
            <person name="Hirakawa Y."/>
            <person name="Hopkins J.F."/>
            <person name="Kuo A."/>
            <person name="Rensing S.A."/>
            <person name="Schmutz J."/>
            <person name="Symeonidi A."/>
            <person name="Elias M."/>
            <person name="Eveleigh R.J."/>
            <person name="Herman E.K."/>
            <person name="Klute M.J."/>
            <person name="Nakayama T."/>
            <person name="Obornik M."/>
            <person name="Reyes-Prieto A."/>
            <person name="Armbrust E.V."/>
            <person name="Aves S.J."/>
            <person name="Beiko R.G."/>
            <person name="Coutinho P."/>
            <person name="Dacks J.B."/>
            <person name="Durnford D.G."/>
            <person name="Fast N.M."/>
            <person name="Green B.R."/>
            <person name="Grisdale C.J."/>
            <person name="Hempel F."/>
            <person name="Henrissat B."/>
            <person name="Hoppner M.P."/>
            <person name="Ishida K."/>
            <person name="Kim E."/>
            <person name="Koreny L."/>
            <person name="Kroth P.G."/>
            <person name="Liu Y."/>
            <person name="Malik S.B."/>
            <person name="Maier U.G."/>
            <person name="McRose D."/>
            <person name="Mock T."/>
            <person name="Neilson J.A."/>
            <person name="Onodera N.T."/>
            <person name="Poole A.M."/>
            <person name="Pritham E.J."/>
            <person name="Richards T.A."/>
            <person name="Rocap G."/>
            <person name="Roy S.W."/>
            <person name="Sarai C."/>
            <person name="Schaack S."/>
            <person name="Shirato S."/>
            <person name="Slamovits C.H."/>
            <person name="Spencer D.F."/>
            <person name="Suzuki S."/>
            <person name="Worden A.Z."/>
            <person name="Zauner S."/>
            <person name="Barry K."/>
            <person name="Bell C."/>
            <person name="Bharti A.K."/>
            <person name="Crow J.A."/>
            <person name="Grimwood J."/>
            <person name="Kramer R."/>
            <person name="Lindquist E."/>
            <person name="Lucas S."/>
            <person name="Salamov A."/>
            <person name="McFadden G.I."/>
            <person name="Lane C.E."/>
            <person name="Keeling P.J."/>
            <person name="Gray M.W."/>
            <person name="Grigoriev I.V."/>
            <person name="Archibald J.M."/>
        </authorList>
    </citation>
    <scope>NUCLEOTIDE SEQUENCE</scope>
    <source>
        <strain evidence="10 12">CCMP2712</strain>
    </source>
</reference>
<proteinExistence type="inferred from homology"/>
<gene>
    <name evidence="10" type="ORF">GUITHDRAFT_143177</name>
</gene>
<dbReference type="PANTHER" id="PTHR46187">
    <property type="entry name" value="ALKALINE CERAMIDASE 3"/>
    <property type="match status" value="1"/>
</dbReference>
<keyword evidence="5 9" id="KW-1133">Transmembrane helix</keyword>
<feature type="transmembrane region" description="Helical" evidence="9">
    <location>
        <begin position="60"/>
        <end position="77"/>
    </location>
</feature>
<feature type="binding site" evidence="7">
    <location>
        <position position="30"/>
    </location>
    <ligand>
        <name>Ca(2+)</name>
        <dbReference type="ChEBI" id="CHEBI:29108"/>
    </ligand>
</feature>
<keyword evidence="3 9" id="KW-0812">Transmembrane</keyword>
<evidence type="ECO:0000313" key="12">
    <source>
        <dbReference type="Proteomes" id="UP000011087"/>
    </source>
</evidence>
<evidence type="ECO:0000256" key="5">
    <source>
        <dbReference type="ARBA" id="ARBA00022989"/>
    </source>
</evidence>
<evidence type="ECO:0008006" key="13">
    <source>
        <dbReference type="Google" id="ProtNLM"/>
    </source>
</evidence>
<feature type="binding site" evidence="7">
    <location>
        <position position="14"/>
    </location>
    <ligand>
        <name>Ca(2+)</name>
        <dbReference type="ChEBI" id="CHEBI:29108"/>
    </ligand>
</feature>
<reference evidence="11" key="3">
    <citation type="submission" date="2016-03" db="UniProtKB">
        <authorList>
            <consortium name="EnsemblProtists"/>
        </authorList>
    </citation>
    <scope>IDENTIFICATION</scope>
</reference>
<dbReference type="GO" id="GO:0016811">
    <property type="term" value="F:hydrolase activity, acting on carbon-nitrogen (but not peptide) bonds, in linear amides"/>
    <property type="evidence" value="ECO:0007669"/>
    <property type="project" value="InterPro"/>
</dbReference>
<feature type="transmembrane region" description="Helical" evidence="9">
    <location>
        <begin position="116"/>
        <end position="137"/>
    </location>
</feature>
<dbReference type="GeneID" id="17296523"/>
<dbReference type="EMBL" id="JH993036">
    <property type="protein sequence ID" value="EKX39781.1"/>
    <property type="molecule type" value="Genomic_DNA"/>
</dbReference>
<keyword evidence="7" id="KW-0479">Metal-binding</keyword>
<dbReference type="HOGENOM" id="CLU_1622146_0_0_1"/>
<comment type="subcellular location">
    <subcellularLocation>
        <location evidence="1">Membrane</location>
        <topology evidence="1">Multi-pass membrane protein</topology>
    </subcellularLocation>
</comment>
<dbReference type="PANTHER" id="PTHR46187:SF3">
    <property type="entry name" value="ALKALINE CERAMIDASE 3"/>
    <property type="match status" value="1"/>
</dbReference>
<keyword evidence="7" id="KW-0106">Calcium</keyword>
<comment type="cofactor">
    <cofactor evidence="8">
        <name>Zn(2+)</name>
        <dbReference type="ChEBI" id="CHEBI:29105"/>
    </cofactor>
</comment>
<protein>
    <recommendedName>
        <fullName evidence="13">Post-GPI attachment to proteins factor 3</fullName>
    </recommendedName>
</protein>
<evidence type="ECO:0000256" key="4">
    <source>
        <dbReference type="ARBA" id="ARBA00022801"/>
    </source>
</evidence>
<feature type="binding site" evidence="8">
    <location>
        <position position="78"/>
    </location>
    <ligand>
        <name>Zn(2+)</name>
        <dbReference type="ChEBI" id="CHEBI:29105"/>
        <note>catalytic</note>
    </ligand>
</feature>
<accession>L1IU70</accession>
<dbReference type="RefSeq" id="XP_005826761.1">
    <property type="nucleotide sequence ID" value="XM_005826704.1"/>
</dbReference>
<sequence>MAGGWEAGSGHVVWCEGVTHLHRFSPLIAEMFNTISNIATLMAAGYGLTRARRKRLPRAFGFSDLCLLSVGLGSMVFHATRSFYGEMMDELPMSAMAFGYMWCLKGTHKYTSGRTWSLVLAVYSLVVAIAWGSYLFYGWYDVFTTSFTAQEVGRTCICGGQVYP</sequence>
<name>L1IU70_GUITC</name>
<dbReference type="KEGG" id="gtt:GUITHDRAFT_143177"/>
<dbReference type="STRING" id="905079.L1IU70"/>
<evidence type="ECO:0000256" key="8">
    <source>
        <dbReference type="PIRSR" id="PIRSR608901-2"/>
    </source>
</evidence>
<reference evidence="12" key="2">
    <citation type="submission" date="2012-11" db="EMBL/GenBank/DDBJ databases">
        <authorList>
            <person name="Kuo A."/>
            <person name="Curtis B.A."/>
            <person name="Tanifuji G."/>
            <person name="Burki F."/>
            <person name="Gruber A."/>
            <person name="Irimia M."/>
            <person name="Maruyama S."/>
            <person name="Arias M.C."/>
            <person name="Ball S.G."/>
            <person name="Gile G.H."/>
            <person name="Hirakawa Y."/>
            <person name="Hopkins J.F."/>
            <person name="Rensing S.A."/>
            <person name="Schmutz J."/>
            <person name="Symeonidi A."/>
            <person name="Elias M."/>
            <person name="Eveleigh R.J."/>
            <person name="Herman E.K."/>
            <person name="Klute M.J."/>
            <person name="Nakayama T."/>
            <person name="Obornik M."/>
            <person name="Reyes-Prieto A."/>
            <person name="Armbrust E.V."/>
            <person name="Aves S.J."/>
            <person name="Beiko R.G."/>
            <person name="Coutinho P."/>
            <person name="Dacks J.B."/>
            <person name="Durnford D.G."/>
            <person name="Fast N.M."/>
            <person name="Green B.R."/>
            <person name="Grisdale C."/>
            <person name="Hempe F."/>
            <person name="Henrissat B."/>
            <person name="Hoppner M.P."/>
            <person name="Ishida K.-I."/>
            <person name="Kim E."/>
            <person name="Koreny L."/>
            <person name="Kroth P.G."/>
            <person name="Liu Y."/>
            <person name="Malik S.-B."/>
            <person name="Maier U.G."/>
            <person name="McRose D."/>
            <person name="Mock T."/>
            <person name="Neilson J.A."/>
            <person name="Onodera N.T."/>
            <person name="Poole A.M."/>
            <person name="Pritham E.J."/>
            <person name="Richards T.A."/>
            <person name="Rocap G."/>
            <person name="Roy S.W."/>
            <person name="Sarai C."/>
            <person name="Schaack S."/>
            <person name="Shirato S."/>
            <person name="Slamovits C.H."/>
            <person name="Spencer D.F."/>
            <person name="Suzuki S."/>
            <person name="Worden A.Z."/>
            <person name="Zauner S."/>
            <person name="Barry K."/>
            <person name="Bell C."/>
            <person name="Bharti A.K."/>
            <person name="Crow J.A."/>
            <person name="Grimwood J."/>
            <person name="Kramer R."/>
            <person name="Lindquist E."/>
            <person name="Lucas S."/>
            <person name="Salamov A."/>
            <person name="McFadden G.I."/>
            <person name="Lane C.E."/>
            <person name="Keeling P.J."/>
            <person name="Gray M.W."/>
            <person name="Grigoriev I.V."/>
            <person name="Archibald J.M."/>
        </authorList>
    </citation>
    <scope>NUCLEOTIDE SEQUENCE</scope>
    <source>
        <strain evidence="12">CCMP2712</strain>
    </source>
</reference>
<dbReference type="InterPro" id="IPR008901">
    <property type="entry name" value="ACER"/>
</dbReference>
<evidence type="ECO:0000313" key="11">
    <source>
        <dbReference type="EnsemblProtists" id="EKX39781"/>
    </source>
</evidence>
<dbReference type="Proteomes" id="UP000011087">
    <property type="component" value="Unassembled WGS sequence"/>
</dbReference>
<dbReference type="PaxDb" id="55529-EKX39781"/>
<evidence type="ECO:0000313" key="10">
    <source>
        <dbReference type="EMBL" id="EKX39781.1"/>
    </source>
</evidence>
<dbReference type="Pfam" id="PF05875">
    <property type="entry name" value="Ceramidase"/>
    <property type="match status" value="1"/>
</dbReference>
<dbReference type="GO" id="GO:0046513">
    <property type="term" value="P:ceramide biosynthetic process"/>
    <property type="evidence" value="ECO:0007669"/>
    <property type="project" value="TreeGrafter"/>
</dbReference>
<dbReference type="GO" id="GO:0046872">
    <property type="term" value="F:metal ion binding"/>
    <property type="evidence" value="ECO:0007669"/>
    <property type="project" value="UniProtKB-KW"/>
</dbReference>
<keyword evidence="4" id="KW-0378">Hydrolase</keyword>
<feature type="transmembrane region" description="Helical" evidence="9">
    <location>
        <begin position="27"/>
        <end position="48"/>
    </location>
</feature>
<keyword evidence="6 9" id="KW-0472">Membrane</keyword>
<feature type="binding site" evidence="7">
    <location>
        <position position="16"/>
    </location>
    <ligand>
        <name>Ca(2+)</name>
        <dbReference type="ChEBI" id="CHEBI:29108"/>
    </ligand>
</feature>
<evidence type="ECO:0000256" key="9">
    <source>
        <dbReference type="SAM" id="Phobius"/>
    </source>
</evidence>
<comment type="similarity">
    <text evidence="2">Belongs to the alkaline ceramidase family.</text>
</comment>
<dbReference type="OrthoDB" id="187171at2759"/>
<dbReference type="EnsemblProtists" id="EKX39781">
    <property type="protein sequence ID" value="EKX39781"/>
    <property type="gene ID" value="GUITHDRAFT_143177"/>
</dbReference>
<evidence type="ECO:0000256" key="2">
    <source>
        <dbReference type="ARBA" id="ARBA00009780"/>
    </source>
</evidence>
<keyword evidence="8" id="KW-0862">Zinc</keyword>
<dbReference type="GO" id="GO:0005789">
    <property type="term" value="C:endoplasmic reticulum membrane"/>
    <property type="evidence" value="ECO:0007669"/>
    <property type="project" value="TreeGrafter"/>
</dbReference>
<keyword evidence="12" id="KW-1185">Reference proteome</keyword>